<protein>
    <submittedName>
        <fullName evidence="1">Uncharacterized protein</fullName>
    </submittedName>
</protein>
<name>A0A0F9T4V5_9ZZZZ</name>
<sequence length="91" mass="9982">MSVATTAPLWGHESREAVAARLFDHIDALLSGPELRGFPEGLPRLCRAYAARVRKARELLTAEVVLSASDHSHHTLRLLTIESKARAGGWL</sequence>
<gene>
    <name evidence="1" type="ORF">LCGC14_0437010</name>
</gene>
<reference evidence="1" key="1">
    <citation type="journal article" date="2015" name="Nature">
        <title>Complex archaea that bridge the gap between prokaryotes and eukaryotes.</title>
        <authorList>
            <person name="Spang A."/>
            <person name="Saw J.H."/>
            <person name="Jorgensen S.L."/>
            <person name="Zaremba-Niedzwiedzka K."/>
            <person name="Martijn J."/>
            <person name="Lind A.E."/>
            <person name="van Eijk R."/>
            <person name="Schleper C."/>
            <person name="Guy L."/>
            <person name="Ettema T.J."/>
        </authorList>
    </citation>
    <scope>NUCLEOTIDE SEQUENCE</scope>
</reference>
<dbReference type="AlphaFoldDB" id="A0A0F9T4V5"/>
<evidence type="ECO:0000313" key="1">
    <source>
        <dbReference type="EMBL" id="KKN69877.1"/>
    </source>
</evidence>
<accession>A0A0F9T4V5</accession>
<dbReference type="EMBL" id="LAZR01000417">
    <property type="protein sequence ID" value="KKN69877.1"/>
    <property type="molecule type" value="Genomic_DNA"/>
</dbReference>
<proteinExistence type="predicted"/>
<comment type="caution">
    <text evidence="1">The sequence shown here is derived from an EMBL/GenBank/DDBJ whole genome shotgun (WGS) entry which is preliminary data.</text>
</comment>
<organism evidence="1">
    <name type="scientific">marine sediment metagenome</name>
    <dbReference type="NCBI Taxonomy" id="412755"/>
    <lineage>
        <taxon>unclassified sequences</taxon>
        <taxon>metagenomes</taxon>
        <taxon>ecological metagenomes</taxon>
    </lineage>
</organism>